<dbReference type="AlphaFoldDB" id="A0A6A6G0M7"/>
<dbReference type="Proteomes" id="UP000799538">
    <property type="component" value="Unassembled WGS sequence"/>
</dbReference>
<evidence type="ECO:0000313" key="2">
    <source>
        <dbReference type="EMBL" id="KAF2219209.1"/>
    </source>
</evidence>
<gene>
    <name evidence="2" type="ORF">BDZ85DRAFT_305161</name>
</gene>
<dbReference type="GO" id="GO:0030479">
    <property type="term" value="C:actin cortical patch"/>
    <property type="evidence" value="ECO:0007669"/>
    <property type="project" value="TreeGrafter"/>
</dbReference>
<dbReference type="InterPro" id="IPR052935">
    <property type="entry name" value="Mg2+_PAP"/>
</dbReference>
<dbReference type="OrthoDB" id="414243at2759"/>
<dbReference type="InterPro" id="IPR019236">
    <property type="entry name" value="APP1_cat"/>
</dbReference>
<name>A0A6A6G0M7_9PEZI</name>
<keyword evidence="3" id="KW-1185">Reference proteome</keyword>
<reference evidence="3" key="1">
    <citation type="journal article" date="2020" name="Stud. Mycol.">
        <title>101 Dothideomycetes genomes: A test case for predicting lifestyles and emergence of pathogens.</title>
        <authorList>
            <person name="Haridas S."/>
            <person name="Albert R."/>
            <person name="Binder M."/>
            <person name="Bloem J."/>
            <person name="LaButti K."/>
            <person name="Salamov A."/>
            <person name="Andreopoulos B."/>
            <person name="Baker S."/>
            <person name="Barry K."/>
            <person name="Bills G."/>
            <person name="Bluhm B."/>
            <person name="Cannon C."/>
            <person name="Castanera R."/>
            <person name="Culley D."/>
            <person name="Daum C."/>
            <person name="Ezra D."/>
            <person name="Gonzalez J."/>
            <person name="Henrissat B."/>
            <person name="Kuo A."/>
            <person name="Liang C."/>
            <person name="Lipzen A."/>
            <person name="Lutzoni F."/>
            <person name="Magnuson J."/>
            <person name="Mondo S."/>
            <person name="Nolan M."/>
            <person name="Ohm R."/>
            <person name="Pangilinan J."/>
            <person name="Park H.-J."/>
            <person name="Ramirez L."/>
            <person name="Alfaro M."/>
            <person name="Sun H."/>
            <person name="Tritt A."/>
            <person name="Yoshinaga Y."/>
            <person name="Zwiers L.-H."/>
            <person name="Turgeon B."/>
            <person name="Goodwin S."/>
            <person name="Spatafora J."/>
            <person name="Crous P."/>
            <person name="Grigoriev I."/>
        </authorList>
    </citation>
    <scope>NUCLEOTIDE SEQUENCE [LARGE SCALE GENOMIC DNA]</scope>
    <source>
        <strain evidence="3">CECT 20119</strain>
    </source>
</reference>
<evidence type="ECO:0000313" key="3">
    <source>
        <dbReference type="Proteomes" id="UP000799538"/>
    </source>
</evidence>
<protein>
    <recommendedName>
        <fullName evidence="1">Phosphatidate phosphatase APP1 catalytic domain-containing protein</fullName>
    </recommendedName>
</protein>
<dbReference type="EMBL" id="ML992519">
    <property type="protein sequence ID" value="KAF2219209.1"/>
    <property type="molecule type" value="Genomic_DNA"/>
</dbReference>
<evidence type="ECO:0000259" key="1">
    <source>
        <dbReference type="Pfam" id="PF09949"/>
    </source>
</evidence>
<feature type="domain" description="Phosphatidate phosphatase APP1 catalytic" evidence="1">
    <location>
        <begin position="279"/>
        <end position="431"/>
    </location>
</feature>
<dbReference type="PANTHER" id="PTHR28208:SF1">
    <property type="entry name" value="FILAMENT ORGANIZATION PROTEIN APP1-LIKE, PUTATIVE (AFU_ORTHOLOGUE AFUA_1G06650)-RELATED"/>
    <property type="match status" value="1"/>
</dbReference>
<sequence length="488" mass="55323">MSSPCLPPFDRHLSSTASLLPQSSPTFKSLYHDQALADLRIMTEYSIQRARPLKFDQDVQVRETRQEDNVTDGRPARSQLSFLVGQLPALIRHIPSYTRRKGVKHVNPKKHYVWVFDNIAFRASSTDKEEMAANTPLEDSMNSDNPFFKMMNREKDPWQVEYVAAFFKRKGGKELAKSVGRLCRELDVEQGSLSEDRVRCRVQHFVDHVLPGHAIHTSIGHGIRHLHGPSSSSGLSLTFSTLPTTGRDPQHVVVNSFPGAKSARCFLAGTTTFAEPTGWGVISDIDDTIKVTLTASSLGVLTTTFLEEARPVAGMPQLYSSLQTLLCSPTFFYVSASPYNLYPFLRNFREEYFPMGPIMLRESTWQSFGGLISSLMEDVQTYKLDRITKIHSWFPHRRFILIGDSTHKDPETYADVIRKYGDWVVAVFIRRVTGVSDVGNPHQEEKNSDERFEKAFEGIDTWKWFVFDEPEEVQVIVSQMVDEGTSVS</sequence>
<proteinExistence type="predicted"/>
<dbReference type="GO" id="GO:0008195">
    <property type="term" value="F:phosphatidate phosphatase activity"/>
    <property type="evidence" value="ECO:0007669"/>
    <property type="project" value="InterPro"/>
</dbReference>
<accession>A0A6A6G0M7</accession>
<dbReference type="PANTHER" id="PTHR28208">
    <property type="entry name" value="PHOSPHATIDATE PHOSPHATASE APP1"/>
    <property type="match status" value="1"/>
</dbReference>
<organism evidence="2 3">
    <name type="scientific">Elsinoe ampelina</name>
    <dbReference type="NCBI Taxonomy" id="302913"/>
    <lineage>
        <taxon>Eukaryota</taxon>
        <taxon>Fungi</taxon>
        <taxon>Dikarya</taxon>
        <taxon>Ascomycota</taxon>
        <taxon>Pezizomycotina</taxon>
        <taxon>Dothideomycetes</taxon>
        <taxon>Dothideomycetidae</taxon>
        <taxon>Myriangiales</taxon>
        <taxon>Elsinoaceae</taxon>
        <taxon>Elsinoe</taxon>
    </lineage>
</organism>
<dbReference type="Pfam" id="PF09949">
    <property type="entry name" value="APP1_cat"/>
    <property type="match status" value="1"/>
</dbReference>